<feature type="compositionally biased region" description="Low complexity" evidence="2">
    <location>
        <begin position="88"/>
        <end position="106"/>
    </location>
</feature>
<feature type="domain" description="Zn(2)-C6 fungal-type" evidence="3">
    <location>
        <begin position="139"/>
        <end position="168"/>
    </location>
</feature>
<organism evidence="4 5">
    <name type="scientific">Lecanosticta acicola</name>
    <dbReference type="NCBI Taxonomy" id="111012"/>
    <lineage>
        <taxon>Eukaryota</taxon>
        <taxon>Fungi</taxon>
        <taxon>Dikarya</taxon>
        <taxon>Ascomycota</taxon>
        <taxon>Pezizomycotina</taxon>
        <taxon>Dothideomycetes</taxon>
        <taxon>Dothideomycetidae</taxon>
        <taxon>Mycosphaerellales</taxon>
        <taxon>Mycosphaerellaceae</taxon>
        <taxon>Lecanosticta</taxon>
    </lineage>
</organism>
<proteinExistence type="predicted"/>
<evidence type="ECO:0000256" key="1">
    <source>
        <dbReference type="ARBA" id="ARBA00023242"/>
    </source>
</evidence>
<dbReference type="AlphaFoldDB" id="A0AAI8Z6I1"/>
<evidence type="ECO:0000259" key="3">
    <source>
        <dbReference type="PROSITE" id="PS50048"/>
    </source>
</evidence>
<keyword evidence="1" id="KW-0539">Nucleus</keyword>
<dbReference type="EMBL" id="CAVMBE010000084">
    <property type="protein sequence ID" value="CAK4033350.1"/>
    <property type="molecule type" value="Genomic_DNA"/>
</dbReference>
<dbReference type="GO" id="GO:0008270">
    <property type="term" value="F:zinc ion binding"/>
    <property type="evidence" value="ECO:0007669"/>
    <property type="project" value="InterPro"/>
</dbReference>
<feature type="region of interest" description="Disordered" evidence="2">
    <location>
        <begin position="84"/>
        <end position="113"/>
    </location>
</feature>
<dbReference type="InterPro" id="IPR036864">
    <property type="entry name" value="Zn2-C6_fun-type_DNA-bd_sf"/>
</dbReference>
<dbReference type="Proteomes" id="UP001296104">
    <property type="component" value="Unassembled WGS sequence"/>
</dbReference>
<dbReference type="SMART" id="SM00066">
    <property type="entry name" value="GAL4"/>
    <property type="match status" value="1"/>
</dbReference>
<dbReference type="Gene3D" id="4.10.240.10">
    <property type="entry name" value="Zn(2)-C6 fungal-type DNA-binding domain"/>
    <property type="match status" value="1"/>
</dbReference>
<name>A0AAI8Z6I1_9PEZI</name>
<comment type="caution">
    <text evidence="4">The sequence shown here is derived from an EMBL/GenBank/DDBJ whole genome shotgun (WGS) entry which is preliminary data.</text>
</comment>
<dbReference type="PROSITE" id="PS50048">
    <property type="entry name" value="ZN2_CY6_FUNGAL_2"/>
    <property type="match status" value="1"/>
</dbReference>
<protein>
    <submittedName>
        <fullName evidence="4">Transcriptional regulatory</fullName>
    </submittedName>
</protein>
<dbReference type="GO" id="GO:0000981">
    <property type="term" value="F:DNA-binding transcription factor activity, RNA polymerase II-specific"/>
    <property type="evidence" value="ECO:0007669"/>
    <property type="project" value="InterPro"/>
</dbReference>
<dbReference type="PROSITE" id="PS00463">
    <property type="entry name" value="ZN2_CY6_FUNGAL_1"/>
    <property type="match status" value="1"/>
</dbReference>
<dbReference type="InterPro" id="IPR001138">
    <property type="entry name" value="Zn2Cys6_DnaBD"/>
</dbReference>
<dbReference type="Pfam" id="PF00172">
    <property type="entry name" value="Zn_clus"/>
    <property type="match status" value="1"/>
</dbReference>
<gene>
    <name evidence="4" type="ORF">LECACI_7A008508</name>
</gene>
<dbReference type="SUPFAM" id="SSF57701">
    <property type="entry name" value="Zn2/Cys6 DNA-binding domain"/>
    <property type="match status" value="1"/>
</dbReference>
<evidence type="ECO:0000256" key="2">
    <source>
        <dbReference type="SAM" id="MobiDB-lite"/>
    </source>
</evidence>
<dbReference type="CDD" id="cd00067">
    <property type="entry name" value="GAL4"/>
    <property type="match status" value="1"/>
</dbReference>
<accession>A0AAI8Z6I1</accession>
<sequence>MKRTYQQMLGHHAPYVMSMDGSVQYHNFNQGHPYCSPPAPPHQPLLFSSPFPSQNEYVSEGYIPVTESMSYFMANRSLSEPFIHEPTESFGSSTSGESSCSVSIAPATPPPPPPMKFPAVPITPSHVVSRQKAKRTATACEECRKRKQKCDGETPCQSCKEQKLDCKYREVTPSKKDSSVERLVALVASCSKSMEALNTRLDVMSSSLEIIERRLSHCWQCGSDVELQTGYCDSCRRKSPKYM</sequence>
<dbReference type="InterPro" id="IPR053181">
    <property type="entry name" value="EcdB-like_regulator"/>
</dbReference>
<keyword evidence="5" id="KW-1185">Reference proteome</keyword>
<evidence type="ECO:0000313" key="5">
    <source>
        <dbReference type="Proteomes" id="UP001296104"/>
    </source>
</evidence>
<reference evidence="4" key="1">
    <citation type="submission" date="2023-11" db="EMBL/GenBank/DDBJ databases">
        <authorList>
            <person name="Alioto T."/>
            <person name="Alioto T."/>
            <person name="Gomez Garrido J."/>
        </authorList>
    </citation>
    <scope>NUCLEOTIDE SEQUENCE</scope>
</reference>
<dbReference type="PANTHER" id="PTHR47785">
    <property type="entry name" value="ZN(II)2CYS6 TRANSCRIPTION FACTOR (EUROFUNG)-RELATED-RELATED"/>
    <property type="match status" value="1"/>
</dbReference>
<evidence type="ECO:0000313" key="4">
    <source>
        <dbReference type="EMBL" id="CAK4033350.1"/>
    </source>
</evidence>